<dbReference type="Pfam" id="PF01557">
    <property type="entry name" value="FAA_hydrolase"/>
    <property type="match status" value="1"/>
</dbReference>
<dbReference type="OrthoDB" id="5197601at2"/>
<dbReference type="SUPFAM" id="SSF56529">
    <property type="entry name" value="FAH"/>
    <property type="match status" value="1"/>
</dbReference>
<feature type="domain" description="Fumarylacetoacetase-like C-terminal" evidence="2">
    <location>
        <begin position="15"/>
        <end position="182"/>
    </location>
</feature>
<dbReference type="GO" id="GO:0018773">
    <property type="term" value="F:acetylpyruvate hydrolase activity"/>
    <property type="evidence" value="ECO:0007669"/>
    <property type="project" value="TreeGrafter"/>
</dbReference>
<proteinExistence type="predicted"/>
<comment type="caution">
    <text evidence="3">The sequence shown here is derived from an EMBL/GenBank/DDBJ whole genome shotgun (WGS) entry which is preliminary data.</text>
</comment>
<dbReference type="PANTHER" id="PTHR11820">
    <property type="entry name" value="ACYLPYRUVASE"/>
    <property type="match status" value="1"/>
</dbReference>
<sequence length="204" mass="23065">MNKILCQTKDIYPSKIVCIGRNYVDHIKELNNDVPEEMVFFIKPNSSISPILQIPQGHTSCHYEAEISFLIEEGKISAVGFGLDLTLREVQSQLKKKGLPWERAKAFDGASVFSEFVPFVYQNENLHVRLFIDEVLIQNGSVELMINKPEEIIKEANTFLSFEDGDILMTGTPAGVGELQVGAQFKGQILLDHRVIVEKQWQVN</sequence>
<dbReference type="EMBL" id="PDKN01000009">
    <property type="protein sequence ID" value="RXJ54590.1"/>
    <property type="molecule type" value="Genomic_DNA"/>
</dbReference>
<accession>A0A4Q0XN33</accession>
<gene>
    <name evidence="3" type="ORF">CRV04_11175</name>
</gene>
<evidence type="ECO:0000313" key="4">
    <source>
        <dbReference type="Proteomes" id="UP000290657"/>
    </source>
</evidence>
<name>A0A4Q0XN33_9BACT</name>
<dbReference type="RefSeq" id="WP_128996937.1">
    <property type="nucleotide sequence ID" value="NZ_PDKN01000009.1"/>
</dbReference>
<protein>
    <submittedName>
        <fullName evidence="3">2-keto-4-pentenoate hydratase</fullName>
    </submittedName>
</protein>
<dbReference type="Proteomes" id="UP000290657">
    <property type="component" value="Unassembled WGS sequence"/>
</dbReference>
<organism evidence="3 4">
    <name type="scientific">Candidatus Marinarcus aquaticus</name>
    <dbReference type="NCBI Taxonomy" id="2044504"/>
    <lineage>
        <taxon>Bacteria</taxon>
        <taxon>Pseudomonadati</taxon>
        <taxon>Campylobacterota</taxon>
        <taxon>Epsilonproteobacteria</taxon>
        <taxon>Campylobacterales</taxon>
        <taxon>Arcobacteraceae</taxon>
        <taxon>Candidatus Marinarcus</taxon>
    </lineage>
</organism>
<evidence type="ECO:0000259" key="2">
    <source>
        <dbReference type="Pfam" id="PF01557"/>
    </source>
</evidence>
<dbReference type="InterPro" id="IPR036663">
    <property type="entry name" value="Fumarylacetoacetase_C_sf"/>
</dbReference>
<keyword evidence="4" id="KW-1185">Reference proteome</keyword>
<dbReference type="Gene3D" id="3.90.850.10">
    <property type="entry name" value="Fumarylacetoacetase-like, C-terminal domain"/>
    <property type="match status" value="1"/>
</dbReference>
<reference evidence="3 4" key="1">
    <citation type="submission" date="2017-10" db="EMBL/GenBank/DDBJ databases">
        <title>Genomics of the genus Arcobacter.</title>
        <authorList>
            <person name="Perez-Cataluna A."/>
            <person name="Figueras M.J."/>
        </authorList>
    </citation>
    <scope>NUCLEOTIDE SEQUENCE [LARGE SCALE GENOMIC DNA]</scope>
    <source>
        <strain evidence="3 4">CECT 8987</strain>
    </source>
</reference>
<dbReference type="GO" id="GO:0046872">
    <property type="term" value="F:metal ion binding"/>
    <property type="evidence" value="ECO:0007669"/>
    <property type="project" value="UniProtKB-KW"/>
</dbReference>
<evidence type="ECO:0000256" key="1">
    <source>
        <dbReference type="ARBA" id="ARBA00022723"/>
    </source>
</evidence>
<keyword evidence="1" id="KW-0479">Metal-binding</keyword>
<dbReference type="InterPro" id="IPR011234">
    <property type="entry name" value="Fumarylacetoacetase-like_C"/>
</dbReference>
<evidence type="ECO:0000313" key="3">
    <source>
        <dbReference type="EMBL" id="RXJ54590.1"/>
    </source>
</evidence>
<dbReference type="AlphaFoldDB" id="A0A4Q0XN33"/>
<dbReference type="PANTHER" id="PTHR11820:SF7">
    <property type="entry name" value="ACYLPYRUVASE FAHD1, MITOCHONDRIAL"/>
    <property type="match status" value="1"/>
</dbReference>